<reference evidence="2" key="2">
    <citation type="submission" date="2025-08" db="UniProtKB">
        <authorList>
            <consortium name="EnsemblFungi"/>
        </authorList>
    </citation>
    <scope>IDENTIFICATION</scope>
    <source>
        <strain evidence="2">4287 / CBS 123668 / FGSC 9935 / NRRL 34936</strain>
    </source>
</reference>
<protein>
    <submittedName>
        <fullName evidence="2">Uncharacterized protein</fullName>
    </submittedName>
</protein>
<feature type="compositionally biased region" description="Low complexity" evidence="1">
    <location>
        <begin position="16"/>
        <end position="26"/>
    </location>
</feature>
<dbReference type="AlphaFoldDB" id="A0A0D2XT44"/>
<dbReference type="EnsemblFungi" id="FOXG_07146T0">
    <property type="protein sequence ID" value="FOXG_07146P0"/>
    <property type="gene ID" value="FOXG_07146"/>
</dbReference>
<proteinExistence type="predicted"/>
<name>A0A0D2XT44_FUSOF</name>
<accession>A0A0D2XT44</accession>
<dbReference type="Proteomes" id="UP000002489">
    <property type="component" value="Unassembled WGS sequence"/>
</dbReference>
<sequence length="551" mass="61370">MDALSRLNARLRKGKPGPSTPSSGSTQVVQLADQPTVQGAQPGPWAKILTSPRQGVHVTVYHHPLHRAGTEVAANDPNKGLYLWTFITTNLKSVAAGELAMVVKCRPNEDPDSYPTDFLQVCDNVYQRAKNEHPVLRRWKLLELDEALFGRPDWKTVVLGLHNSPIPGLDSVKIEDSPVPHFYCLPLSEDELIASRLHGTVRVLCGTATEWFPFVPYVDRDRGSNINLDVMKTSVLAVGNSTFHRLEVTGLNVLWAEPRGPVTLHIPADRAQWFKFAMMDKREASVNSLLILSDLHDSCGSLLVWQPRLPAKIRTMTNPLKNIAANFLILSFNQATDALQATEDGILVLLSPDSTARFFDAATKGQKLSIQLGSTETFELAWSPSWDTLSISKMSNLAEMVFQPDGDPNDRPADPEHIKVDSIRLLHEPRLGNFSIKAFGEFQKMAEQAIMAAIPPRRPGLLPQGCGIIARFRVPRINERSFSIMLLVPPQTERMIMRAMDPLAGNEVQDLTNELGAVMDGLQVPDGLVYGDWMEWEILFWCWGCDPNNMH</sequence>
<reference evidence="3" key="1">
    <citation type="journal article" date="2012" name="Mol. Plant Microbe Interact.">
        <title>A highly conserved effector in Fusarium oxysporum is required for full virulence on Arabidopsis.</title>
        <authorList>
            <person name="Thatcher L.F."/>
            <person name="Gardiner D.M."/>
            <person name="Kazan K."/>
            <person name="Manners J."/>
        </authorList>
    </citation>
    <scope>NUCLEOTIDE SEQUENCE [LARGE SCALE GENOMIC DNA]</scope>
    <source>
        <strain evidence="3">Fo5176</strain>
    </source>
</reference>
<organism evidence="2 3">
    <name type="scientific">Fusarium oxysporum (strain Fo5176)</name>
    <name type="common">Fusarium vascular wilt</name>
    <dbReference type="NCBI Taxonomy" id="660025"/>
    <lineage>
        <taxon>Eukaryota</taxon>
        <taxon>Fungi</taxon>
        <taxon>Dikarya</taxon>
        <taxon>Ascomycota</taxon>
        <taxon>Pezizomycotina</taxon>
        <taxon>Sordariomycetes</taxon>
        <taxon>Hypocreomycetidae</taxon>
        <taxon>Hypocreales</taxon>
        <taxon>Nectriaceae</taxon>
        <taxon>Fusarium</taxon>
        <taxon>Fusarium oxysporum species complex</taxon>
    </lineage>
</organism>
<gene>
    <name evidence="2" type="primary">28948894</name>
</gene>
<evidence type="ECO:0000313" key="3">
    <source>
        <dbReference type="Proteomes" id="UP000002489"/>
    </source>
</evidence>
<dbReference type="VEuPathDB" id="FungiDB:FOXG_07146"/>
<feature type="region of interest" description="Disordered" evidence="1">
    <location>
        <begin position="1"/>
        <end position="29"/>
    </location>
</feature>
<evidence type="ECO:0000256" key="1">
    <source>
        <dbReference type="SAM" id="MobiDB-lite"/>
    </source>
</evidence>
<evidence type="ECO:0000313" key="2">
    <source>
        <dbReference type="EnsemblFungi" id="FOXG_07146P0"/>
    </source>
</evidence>